<dbReference type="CDD" id="cd04301">
    <property type="entry name" value="NAT_SF"/>
    <property type="match status" value="1"/>
</dbReference>
<dbReference type="EMBL" id="JAIFZM010000006">
    <property type="protein sequence ID" value="MCG3419323.1"/>
    <property type="molecule type" value="Genomic_DNA"/>
</dbReference>
<gene>
    <name evidence="2" type="ORF">K3T81_09175</name>
</gene>
<dbReference type="PANTHER" id="PTHR43617">
    <property type="entry name" value="L-AMINO ACID N-ACETYLTRANSFERASE"/>
    <property type="match status" value="1"/>
</dbReference>
<evidence type="ECO:0000259" key="1">
    <source>
        <dbReference type="PROSITE" id="PS51186"/>
    </source>
</evidence>
<keyword evidence="3" id="KW-1185">Reference proteome</keyword>
<dbReference type="InterPro" id="IPR050276">
    <property type="entry name" value="MshD_Acetyltransferase"/>
</dbReference>
<dbReference type="GO" id="GO:0016747">
    <property type="term" value="F:acyltransferase activity, transferring groups other than amino-acyl groups"/>
    <property type="evidence" value="ECO:0007669"/>
    <property type="project" value="InterPro"/>
</dbReference>
<dbReference type="PROSITE" id="PS51186">
    <property type="entry name" value="GNAT"/>
    <property type="match status" value="1"/>
</dbReference>
<dbReference type="InterPro" id="IPR000182">
    <property type="entry name" value="GNAT_dom"/>
</dbReference>
<feature type="domain" description="N-acetyltransferase" evidence="1">
    <location>
        <begin position="13"/>
        <end position="177"/>
    </location>
</feature>
<dbReference type="SUPFAM" id="SSF55729">
    <property type="entry name" value="Acyl-CoA N-acyltransferases (Nat)"/>
    <property type="match status" value="1"/>
</dbReference>
<dbReference type="RefSeq" id="WP_238019526.1">
    <property type="nucleotide sequence ID" value="NZ_JAIFZM010000006.1"/>
</dbReference>
<dbReference type="AlphaFoldDB" id="A0AAW5B5N6"/>
<evidence type="ECO:0000313" key="2">
    <source>
        <dbReference type="EMBL" id="MCG3419323.1"/>
    </source>
</evidence>
<comment type="caution">
    <text evidence="2">The sequence shown here is derived from an EMBL/GenBank/DDBJ whole genome shotgun (WGS) entry which is preliminary data.</text>
</comment>
<reference evidence="2 3" key="1">
    <citation type="journal article" date="2022" name="Evol. Bioinform. Online">
        <title>Draft Genome Sequence of Oceanobacillus jordanicus Strain GSFE11, a Halotolerant Plant Growth-Promoting Bacterial Endophyte Isolated From the Jordan Valley.</title>
        <authorList>
            <person name="Alhindi T."/>
            <person name="Albdaiwi R."/>
        </authorList>
    </citation>
    <scope>NUCLEOTIDE SEQUENCE [LARGE SCALE GENOMIC DNA]</scope>
    <source>
        <strain evidence="2 3">GSFE11</strain>
    </source>
</reference>
<organism evidence="2 3">
    <name type="scientific">Oceanobacillus jordanicus</name>
    <dbReference type="NCBI Taxonomy" id="2867266"/>
    <lineage>
        <taxon>Bacteria</taxon>
        <taxon>Bacillati</taxon>
        <taxon>Bacillota</taxon>
        <taxon>Bacilli</taxon>
        <taxon>Bacillales</taxon>
        <taxon>Bacillaceae</taxon>
        <taxon>Oceanobacillus</taxon>
    </lineage>
</organism>
<dbReference type="Gene3D" id="3.40.630.30">
    <property type="match status" value="1"/>
</dbReference>
<accession>A0AAW5B5N6</accession>
<sequence length="182" mass="20517">MESLFLKEQFNSFTVKQAAPSDAAAVIELLKGVATRLQENGLNQWEFLLDGGEDAEIINSIKRGVTYIVTDGERLVATFNLTNKQNDWDAQLWGAREDNAYYIHRLAVHNHYTGRGIGKDLLLWLDENLQGEATLRLDCIADNAVLNDFYKHVGFNYMGQGHAEGDSFSLYEKETPSRTLNS</sequence>
<dbReference type="Proteomes" id="UP001199631">
    <property type="component" value="Unassembled WGS sequence"/>
</dbReference>
<protein>
    <submittedName>
        <fullName evidence="2">GNAT family N-acetyltransferase</fullName>
    </submittedName>
</protein>
<evidence type="ECO:0000313" key="3">
    <source>
        <dbReference type="Proteomes" id="UP001199631"/>
    </source>
</evidence>
<dbReference type="Pfam" id="PF00583">
    <property type="entry name" value="Acetyltransf_1"/>
    <property type="match status" value="1"/>
</dbReference>
<name>A0AAW5B5N6_9BACI</name>
<proteinExistence type="predicted"/>
<dbReference type="InterPro" id="IPR016181">
    <property type="entry name" value="Acyl_CoA_acyltransferase"/>
</dbReference>